<dbReference type="EC" id="2.10.1.1" evidence="5 13"/>
<dbReference type="EMBL" id="BFAV01000149">
    <property type="protein sequence ID" value="GBF34650.1"/>
    <property type="molecule type" value="Genomic_DNA"/>
</dbReference>
<dbReference type="InterPro" id="IPR036135">
    <property type="entry name" value="MoeA_linker/N_sf"/>
</dbReference>
<comment type="caution">
    <text evidence="16">The sequence shown here is derived from an EMBL/GenBank/DDBJ whole genome shotgun (WGS) entry which is preliminary data.</text>
</comment>
<dbReference type="UniPathway" id="UPA00344"/>
<dbReference type="GO" id="GO:0046872">
    <property type="term" value="F:metal ion binding"/>
    <property type="evidence" value="ECO:0007669"/>
    <property type="project" value="UniProtKB-UniRule"/>
</dbReference>
<evidence type="ECO:0000256" key="4">
    <source>
        <dbReference type="ARBA" id="ARBA00010763"/>
    </source>
</evidence>
<feature type="region of interest" description="Disordered" evidence="14">
    <location>
        <begin position="1"/>
        <end position="20"/>
    </location>
</feature>
<evidence type="ECO:0000256" key="7">
    <source>
        <dbReference type="ARBA" id="ARBA00022505"/>
    </source>
</evidence>
<name>A0A2L2XEQ8_9FIRM</name>
<evidence type="ECO:0000256" key="14">
    <source>
        <dbReference type="SAM" id="MobiDB-lite"/>
    </source>
</evidence>
<dbReference type="FunFam" id="3.40.980.10:FF:000004">
    <property type="entry name" value="Molybdopterin molybdenumtransferase"/>
    <property type="match status" value="1"/>
</dbReference>
<dbReference type="GO" id="GO:0006777">
    <property type="term" value="P:Mo-molybdopterin cofactor biosynthetic process"/>
    <property type="evidence" value="ECO:0007669"/>
    <property type="project" value="UniProtKB-UniRule"/>
</dbReference>
<evidence type="ECO:0000256" key="3">
    <source>
        <dbReference type="ARBA" id="ARBA00005046"/>
    </source>
</evidence>
<evidence type="ECO:0000256" key="9">
    <source>
        <dbReference type="ARBA" id="ARBA00022723"/>
    </source>
</evidence>
<dbReference type="InterPro" id="IPR036688">
    <property type="entry name" value="MoeA_C_domain_IV_sf"/>
</dbReference>
<accession>A0A2L2XEQ8</accession>
<dbReference type="SUPFAM" id="SSF63882">
    <property type="entry name" value="MoeA N-terminal region -like"/>
    <property type="match status" value="1"/>
</dbReference>
<comment type="similarity">
    <text evidence="4 13">Belongs to the MoeA family.</text>
</comment>
<keyword evidence="7 13" id="KW-0500">Molybdenum</keyword>
<evidence type="ECO:0000313" key="17">
    <source>
        <dbReference type="Proteomes" id="UP000239549"/>
    </source>
</evidence>
<evidence type="ECO:0000256" key="11">
    <source>
        <dbReference type="ARBA" id="ARBA00023150"/>
    </source>
</evidence>
<dbReference type="InterPro" id="IPR001453">
    <property type="entry name" value="MoaB/Mog_dom"/>
</dbReference>
<comment type="function">
    <text evidence="2 13">Catalyzes the insertion of molybdate into adenylated molybdopterin with the concomitant release of AMP.</text>
</comment>
<dbReference type="Gene3D" id="3.40.980.10">
    <property type="entry name" value="MoaB/Mog-like domain"/>
    <property type="match status" value="1"/>
</dbReference>
<dbReference type="RefSeq" id="WP_104372860.1">
    <property type="nucleotide sequence ID" value="NZ_BFAV01000149.1"/>
</dbReference>
<proteinExistence type="inferred from homology"/>
<keyword evidence="11 13" id="KW-0501">Molybdenum cofactor biosynthesis</keyword>
<evidence type="ECO:0000313" key="16">
    <source>
        <dbReference type="EMBL" id="GBF34650.1"/>
    </source>
</evidence>
<dbReference type="AlphaFoldDB" id="A0A2L2XEQ8"/>
<keyword evidence="10 13" id="KW-0460">Magnesium</keyword>
<evidence type="ECO:0000259" key="15">
    <source>
        <dbReference type="SMART" id="SM00852"/>
    </source>
</evidence>
<evidence type="ECO:0000256" key="13">
    <source>
        <dbReference type="RuleBase" id="RU365090"/>
    </source>
</evidence>
<feature type="domain" description="MoaB/Mog" evidence="15">
    <location>
        <begin position="251"/>
        <end position="389"/>
    </location>
</feature>
<dbReference type="Proteomes" id="UP000239549">
    <property type="component" value="Unassembled WGS sequence"/>
</dbReference>
<dbReference type="GO" id="GO:0061599">
    <property type="term" value="F:molybdopterin molybdotransferase activity"/>
    <property type="evidence" value="ECO:0007669"/>
    <property type="project" value="UniProtKB-UniRule"/>
</dbReference>
<evidence type="ECO:0000256" key="2">
    <source>
        <dbReference type="ARBA" id="ARBA00002901"/>
    </source>
</evidence>
<comment type="cofactor">
    <cofactor evidence="1 13">
        <name>Mg(2+)</name>
        <dbReference type="ChEBI" id="CHEBI:18420"/>
    </cofactor>
</comment>
<dbReference type="GO" id="GO:0005829">
    <property type="term" value="C:cytosol"/>
    <property type="evidence" value="ECO:0007669"/>
    <property type="project" value="TreeGrafter"/>
</dbReference>
<dbReference type="PANTHER" id="PTHR10192">
    <property type="entry name" value="MOLYBDOPTERIN BIOSYNTHESIS PROTEIN"/>
    <property type="match status" value="1"/>
</dbReference>
<organism evidence="16 17">
    <name type="scientific">Desulfocucumis palustris</name>
    <dbReference type="NCBI Taxonomy" id="1898651"/>
    <lineage>
        <taxon>Bacteria</taxon>
        <taxon>Bacillati</taxon>
        <taxon>Bacillota</taxon>
        <taxon>Clostridia</taxon>
        <taxon>Eubacteriales</taxon>
        <taxon>Desulfocucumaceae</taxon>
        <taxon>Desulfocucumis</taxon>
    </lineage>
</organism>
<dbReference type="Pfam" id="PF03453">
    <property type="entry name" value="MoeA_N"/>
    <property type="match status" value="1"/>
</dbReference>
<dbReference type="OrthoDB" id="9804758at2"/>
<dbReference type="PANTHER" id="PTHR10192:SF5">
    <property type="entry name" value="GEPHYRIN"/>
    <property type="match status" value="1"/>
</dbReference>
<comment type="catalytic activity">
    <reaction evidence="12">
        <text>adenylyl-molybdopterin + molybdate = Mo-molybdopterin + AMP + H(+)</text>
        <dbReference type="Rhea" id="RHEA:35047"/>
        <dbReference type="ChEBI" id="CHEBI:15378"/>
        <dbReference type="ChEBI" id="CHEBI:36264"/>
        <dbReference type="ChEBI" id="CHEBI:62727"/>
        <dbReference type="ChEBI" id="CHEBI:71302"/>
        <dbReference type="ChEBI" id="CHEBI:456215"/>
        <dbReference type="EC" id="2.10.1.1"/>
    </reaction>
</comment>
<dbReference type="Gene3D" id="2.40.340.10">
    <property type="entry name" value="MoeA, C-terminal, domain IV"/>
    <property type="match status" value="1"/>
</dbReference>
<evidence type="ECO:0000256" key="12">
    <source>
        <dbReference type="ARBA" id="ARBA00047317"/>
    </source>
</evidence>
<comment type="pathway">
    <text evidence="3 13">Cofactor biosynthesis; molybdopterin biosynthesis.</text>
</comment>
<keyword evidence="9 13" id="KW-0479">Metal-binding</keyword>
<sequence>MNRPVLTSLAQTEPGKGSWNKMGGQVSGAYPMVGINNVEEELLKTPGGPEKPFININIPKDYYAIPANGWRRNLSLEQARALLLRHVFIRPGERLPLLEALGRAIREDLTVQEDIPGFNRSLVDGYALQGRDTEKAGENAPVRLRVLEEVAAGSNPHFQVSTRTAVKVMTGAPLPAGADAVVKYEEVRREGAEVLVYRRVPAGTGIGKAGQELTAGETVVSRGSPVTPSLLGLLAAAGFKDLPVYSAVKAAIISTGSELAGLGQTLGAGRIYNSNQYFLTALLRMSGVEPVPLGIVPDDAAKIAALVQTALERADLVITTGGVSSGDYDLVEAALALAGVESLFSGISVRPGKSFVAGKKDGKLILGLSGHPGAAFAAFEFLVKPVLKKMMGYKNILPRKIEVILSHDYRKTEARRMKAARLSIEEGIARATILNGQGVLKTLADCNLFVDIPPGKGLLRAGEKISAYAVELFDMK</sequence>
<dbReference type="SUPFAM" id="SSF63867">
    <property type="entry name" value="MoeA C-terminal domain-like"/>
    <property type="match status" value="1"/>
</dbReference>
<protein>
    <recommendedName>
        <fullName evidence="6 13">Molybdopterin molybdenumtransferase</fullName>
        <ecNumber evidence="5 13">2.10.1.1</ecNumber>
    </recommendedName>
</protein>
<dbReference type="CDD" id="cd00887">
    <property type="entry name" value="MoeA"/>
    <property type="match status" value="1"/>
</dbReference>
<keyword evidence="17" id="KW-1185">Reference proteome</keyword>
<dbReference type="Pfam" id="PF00994">
    <property type="entry name" value="MoCF_biosynth"/>
    <property type="match status" value="1"/>
</dbReference>
<dbReference type="Gene3D" id="2.170.190.11">
    <property type="entry name" value="Molybdopterin biosynthesis moea protein, domain 3"/>
    <property type="match status" value="1"/>
</dbReference>
<evidence type="ECO:0000256" key="10">
    <source>
        <dbReference type="ARBA" id="ARBA00022842"/>
    </source>
</evidence>
<dbReference type="Gene3D" id="3.90.105.10">
    <property type="entry name" value="Molybdopterin biosynthesis moea protein, domain 2"/>
    <property type="match status" value="1"/>
</dbReference>
<evidence type="ECO:0000256" key="1">
    <source>
        <dbReference type="ARBA" id="ARBA00001946"/>
    </source>
</evidence>
<evidence type="ECO:0000256" key="6">
    <source>
        <dbReference type="ARBA" id="ARBA00021108"/>
    </source>
</evidence>
<dbReference type="InterPro" id="IPR036425">
    <property type="entry name" value="MoaB/Mog-like_dom_sf"/>
</dbReference>
<dbReference type="InterPro" id="IPR038987">
    <property type="entry name" value="MoeA-like"/>
</dbReference>
<gene>
    <name evidence="16" type="ORF">DCCM_3770</name>
</gene>
<dbReference type="InterPro" id="IPR005110">
    <property type="entry name" value="MoeA_linker/N"/>
</dbReference>
<dbReference type="NCBIfam" id="NF045515">
    <property type="entry name" value="Glp_gephyrin"/>
    <property type="match status" value="1"/>
</dbReference>
<reference evidence="17" key="1">
    <citation type="submission" date="2018-02" db="EMBL/GenBank/DDBJ databases">
        <title>Genome sequence of Desulfocucumis palustris strain NAW-5.</title>
        <authorList>
            <person name="Watanabe M."/>
            <person name="Kojima H."/>
            <person name="Fukui M."/>
        </authorList>
    </citation>
    <scope>NUCLEOTIDE SEQUENCE [LARGE SCALE GENOMIC DNA]</scope>
    <source>
        <strain evidence="17">NAW-5</strain>
    </source>
</reference>
<evidence type="ECO:0000256" key="5">
    <source>
        <dbReference type="ARBA" id="ARBA00013269"/>
    </source>
</evidence>
<evidence type="ECO:0000256" key="8">
    <source>
        <dbReference type="ARBA" id="ARBA00022679"/>
    </source>
</evidence>
<dbReference type="SMART" id="SM00852">
    <property type="entry name" value="MoCF_biosynth"/>
    <property type="match status" value="1"/>
</dbReference>
<keyword evidence="8 13" id="KW-0808">Transferase</keyword>
<dbReference type="SUPFAM" id="SSF53218">
    <property type="entry name" value="Molybdenum cofactor biosynthesis proteins"/>
    <property type="match status" value="1"/>
</dbReference>
<dbReference type="NCBIfam" id="TIGR00177">
    <property type="entry name" value="molyb_syn"/>
    <property type="match status" value="1"/>
</dbReference>